<dbReference type="PROSITE" id="PS51078">
    <property type="entry name" value="ICLR_ED"/>
    <property type="match status" value="1"/>
</dbReference>
<comment type="caution">
    <text evidence="6">The sequence shown here is derived from an EMBL/GenBank/DDBJ whole genome shotgun (WGS) entry which is preliminary data.</text>
</comment>
<dbReference type="EMBL" id="LDJJ01000006">
    <property type="protein sequence ID" value="KRG72173.1"/>
    <property type="molecule type" value="Genomic_DNA"/>
</dbReference>
<evidence type="ECO:0000259" key="5">
    <source>
        <dbReference type="PROSITE" id="PS51078"/>
    </source>
</evidence>
<sequence length="263" mass="28800">MSSPQATPLKEQTRYMVPALEKGLNMLQLFGQNGELSFTQVCQRTGLPKASVYRTVQTLEQMRFLTRNSISGSYSLGISVLRLGFDYLSSMDIVQIGRPVIQRLRDTTSYSAQLCVLDGREIVYVARASAVGEAAAAVGVGTRLPAHCTAIGRVLLMTLPQQDLSLLFPEPSFSFTTEQGPKTPQELIELLGSDYQRGHAISESFYQPGVSAVAYPLRDRDGNVVASISVMVPRSVLPADLKTSLSTQVQKAAREIEKFLHIT</sequence>
<organism evidence="6 7">
    <name type="scientific">Stenotrophomonas terrae</name>
    <dbReference type="NCBI Taxonomy" id="405446"/>
    <lineage>
        <taxon>Bacteria</taxon>
        <taxon>Pseudomonadati</taxon>
        <taxon>Pseudomonadota</taxon>
        <taxon>Gammaproteobacteria</taxon>
        <taxon>Lysobacterales</taxon>
        <taxon>Lysobacteraceae</taxon>
        <taxon>Stenotrophomonas</taxon>
    </lineage>
</organism>
<dbReference type="Proteomes" id="UP000051863">
    <property type="component" value="Unassembled WGS sequence"/>
</dbReference>
<keyword evidence="1" id="KW-0805">Transcription regulation</keyword>
<dbReference type="SUPFAM" id="SSF46785">
    <property type="entry name" value="Winged helix' DNA-binding domain"/>
    <property type="match status" value="1"/>
</dbReference>
<dbReference type="PATRIC" id="fig|405446.3.peg.3012"/>
<evidence type="ECO:0000256" key="2">
    <source>
        <dbReference type="ARBA" id="ARBA00023125"/>
    </source>
</evidence>
<name>A0A0R0CQI5_9GAMM</name>
<gene>
    <name evidence="6" type="ORF">ABB27_01905</name>
</gene>
<evidence type="ECO:0000256" key="1">
    <source>
        <dbReference type="ARBA" id="ARBA00023015"/>
    </source>
</evidence>
<keyword evidence="2" id="KW-0238">DNA-binding</keyword>
<feature type="domain" description="IclR-ED" evidence="5">
    <location>
        <begin position="79"/>
        <end position="262"/>
    </location>
</feature>
<dbReference type="InterPro" id="IPR036390">
    <property type="entry name" value="WH_DNA-bd_sf"/>
</dbReference>
<dbReference type="InterPro" id="IPR014757">
    <property type="entry name" value="Tscrpt_reg_IclR_C"/>
</dbReference>
<dbReference type="InterPro" id="IPR005471">
    <property type="entry name" value="Tscrpt_reg_IclR_N"/>
</dbReference>
<evidence type="ECO:0000313" key="7">
    <source>
        <dbReference type="Proteomes" id="UP000051863"/>
    </source>
</evidence>
<dbReference type="SMART" id="SM00346">
    <property type="entry name" value="HTH_ICLR"/>
    <property type="match status" value="1"/>
</dbReference>
<dbReference type="Gene3D" id="3.30.450.40">
    <property type="match status" value="1"/>
</dbReference>
<dbReference type="PANTHER" id="PTHR30136:SF34">
    <property type="entry name" value="TRANSCRIPTIONAL REGULATOR"/>
    <property type="match status" value="1"/>
</dbReference>
<keyword evidence="3" id="KW-0804">Transcription</keyword>
<dbReference type="GO" id="GO:0045892">
    <property type="term" value="P:negative regulation of DNA-templated transcription"/>
    <property type="evidence" value="ECO:0007669"/>
    <property type="project" value="TreeGrafter"/>
</dbReference>
<accession>A0A0R0CQI5</accession>
<protein>
    <recommendedName>
        <fullName evidence="8">IclR family transcriptional regulator</fullName>
    </recommendedName>
</protein>
<proteinExistence type="predicted"/>
<evidence type="ECO:0000256" key="3">
    <source>
        <dbReference type="ARBA" id="ARBA00023163"/>
    </source>
</evidence>
<dbReference type="InterPro" id="IPR050707">
    <property type="entry name" value="HTH_MetabolicPath_Reg"/>
</dbReference>
<evidence type="ECO:0008006" key="8">
    <source>
        <dbReference type="Google" id="ProtNLM"/>
    </source>
</evidence>
<dbReference type="RefSeq" id="WP_057626538.1">
    <property type="nucleotide sequence ID" value="NZ_LDJJ01000006.1"/>
</dbReference>
<evidence type="ECO:0000313" key="6">
    <source>
        <dbReference type="EMBL" id="KRG72173.1"/>
    </source>
</evidence>
<dbReference type="GO" id="GO:0003677">
    <property type="term" value="F:DNA binding"/>
    <property type="evidence" value="ECO:0007669"/>
    <property type="project" value="UniProtKB-KW"/>
</dbReference>
<dbReference type="AlphaFoldDB" id="A0A0R0CQI5"/>
<dbReference type="PROSITE" id="PS51077">
    <property type="entry name" value="HTH_ICLR"/>
    <property type="match status" value="1"/>
</dbReference>
<dbReference type="Gene3D" id="1.10.10.10">
    <property type="entry name" value="Winged helix-like DNA-binding domain superfamily/Winged helix DNA-binding domain"/>
    <property type="match status" value="1"/>
</dbReference>
<reference evidence="6 7" key="1">
    <citation type="submission" date="2015-05" db="EMBL/GenBank/DDBJ databases">
        <title>Genome sequencing and analysis of members of genus Stenotrophomonas.</title>
        <authorList>
            <person name="Patil P.P."/>
            <person name="Midha S."/>
            <person name="Patil P.B."/>
        </authorList>
    </citation>
    <scope>NUCLEOTIDE SEQUENCE [LARGE SCALE GENOMIC DNA]</scope>
    <source>
        <strain evidence="6 7">DSM 18941</strain>
    </source>
</reference>
<dbReference type="InterPro" id="IPR036388">
    <property type="entry name" value="WH-like_DNA-bd_sf"/>
</dbReference>
<evidence type="ECO:0000259" key="4">
    <source>
        <dbReference type="PROSITE" id="PS51077"/>
    </source>
</evidence>
<feature type="domain" description="HTH iclR-type" evidence="4">
    <location>
        <begin position="17"/>
        <end position="78"/>
    </location>
</feature>
<dbReference type="Pfam" id="PF01614">
    <property type="entry name" value="IclR_C"/>
    <property type="match status" value="1"/>
</dbReference>
<dbReference type="OrthoDB" id="9807558at2"/>
<dbReference type="InterPro" id="IPR029016">
    <property type="entry name" value="GAF-like_dom_sf"/>
</dbReference>
<keyword evidence="7" id="KW-1185">Reference proteome</keyword>
<dbReference type="Pfam" id="PF09339">
    <property type="entry name" value="HTH_IclR"/>
    <property type="match status" value="1"/>
</dbReference>
<dbReference type="GO" id="GO:0003700">
    <property type="term" value="F:DNA-binding transcription factor activity"/>
    <property type="evidence" value="ECO:0007669"/>
    <property type="project" value="TreeGrafter"/>
</dbReference>
<dbReference type="PANTHER" id="PTHR30136">
    <property type="entry name" value="HELIX-TURN-HELIX TRANSCRIPTIONAL REGULATOR, ICLR FAMILY"/>
    <property type="match status" value="1"/>
</dbReference>
<dbReference type="SUPFAM" id="SSF55781">
    <property type="entry name" value="GAF domain-like"/>
    <property type="match status" value="1"/>
</dbReference>